<dbReference type="AlphaFoldDB" id="A0A915E1Q6"/>
<keyword evidence="1" id="KW-1185">Reference proteome</keyword>
<evidence type="ECO:0000313" key="2">
    <source>
        <dbReference type="WBParaSite" id="jg25270"/>
    </source>
</evidence>
<dbReference type="Proteomes" id="UP000887574">
    <property type="component" value="Unplaced"/>
</dbReference>
<reference evidence="2" key="1">
    <citation type="submission" date="2022-11" db="UniProtKB">
        <authorList>
            <consortium name="WormBaseParasite"/>
        </authorList>
    </citation>
    <scope>IDENTIFICATION</scope>
</reference>
<evidence type="ECO:0000313" key="1">
    <source>
        <dbReference type="Proteomes" id="UP000887574"/>
    </source>
</evidence>
<protein>
    <submittedName>
        <fullName evidence="2">Uncharacterized protein</fullName>
    </submittedName>
</protein>
<organism evidence="1 2">
    <name type="scientific">Ditylenchus dipsaci</name>
    <dbReference type="NCBI Taxonomy" id="166011"/>
    <lineage>
        <taxon>Eukaryota</taxon>
        <taxon>Metazoa</taxon>
        <taxon>Ecdysozoa</taxon>
        <taxon>Nematoda</taxon>
        <taxon>Chromadorea</taxon>
        <taxon>Rhabditida</taxon>
        <taxon>Tylenchina</taxon>
        <taxon>Tylenchomorpha</taxon>
        <taxon>Sphaerularioidea</taxon>
        <taxon>Anguinidae</taxon>
        <taxon>Anguininae</taxon>
        <taxon>Ditylenchus</taxon>
    </lineage>
</organism>
<name>A0A915E1Q6_9BILA</name>
<proteinExistence type="predicted"/>
<sequence length="109" mass="12793">MTASDDPFYPPALLDLFTETGLLQLHTIGIEEEKDALELVMQKVVPKLNSRCRQLIDQRRLRNSQSQSSMWVRASKPSHKHITNALNDTNQKYQKRFMLWNADDESLYW</sequence>
<dbReference type="WBParaSite" id="jg25270">
    <property type="protein sequence ID" value="jg25270"/>
    <property type="gene ID" value="jg25270"/>
</dbReference>
<accession>A0A915E1Q6</accession>